<feature type="signal peptide" evidence="1">
    <location>
        <begin position="1"/>
        <end position="25"/>
    </location>
</feature>
<proteinExistence type="predicted"/>
<evidence type="ECO:0000313" key="2">
    <source>
        <dbReference type="EMBL" id="QCD41217.1"/>
    </source>
</evidence>
<gene>
    <name evidence="2" type="ORF">E7747_02165</name>
</gene>
<keyword evidence="1" id="KW-0732">Signal</keyword>
<dbReference type="PROSITE" id="PS51257">
    <property type="entry name" value="PROKAR_LIPOPROTEIN"/>
    <property type="match status" value="1"/>
</dbReference>
<name>A0A4P7W0F3_9BACT</name>
<accession>A0A4P7W0F3</accession>
<evidence type="ECO:0000313" key="3">
    <source>
        <dbReference type="Proteomes" id="UP000297149"/>
    </source>
</evidence>
<reference evidence="3" key="1">
    <citation type="submission" date="2019-02" db="EMBL/GenBank/DDBJ databases">
        <title>Isolation and identification of novel species under the genus Muribaculum.</title>
        <authorList>
            <person name="Miyake S."/>
            <person name="Ding Y."/>
            <person name="Low A."/>
            <person name="Soh M."/>
            <person name="Seedorf H."/>
        </authorList>
    </citation>
    <scope>NUCLEOTIDE SEQUENCE [LARGE SCALE GENOMIC DNA]</scope>
    <source>
        <strain evidence="3">H5</strain>
    </source>
</reference>
<dbReference type="KEGG" id="ddb:E7747_02165"/>
<dbReference type="EMBL" id="CP039396">
    <property type="protein sequence ID" value="QCD41217.1"/>
    <property type="molecule type" value="Genomic_DNA"/>
</dbReference>
<feature type="chain" id="PRO_5020939342" evidence="1">
    <location>
        <begin position="26"/>
        <end position="852"/>
    </location>
</feature>
<evidence type="ECO:0000256" key="1">
    <source>
        <dbReference type="SAM" id="SignalP"/>
    </source>
</evidence>
<dbReference type="Proteomes" id="UP000297149">
    <property type="component" value="Chromosome"/>
</dbReference>
<dbReference type="RefSeq" id="WP_136413855.1">
    <property type="nucleotide sequence ID" value="NZ_CP039396.1"/>
</dbReference>
<protein>
    <submittedName>
        <fullName evidence="2">Uncharacterized protein</fullName>
    </submittedName>
</protein>
<sequence>MKKKFIPGLLLLALTAGGFSTFTSCKDTDEDLYINLRGEQVSLQAALDALKEQLANCGTNCQNEIKRLEDLINGKPGYTESEIKGWITDLTNQYATQEALKQLADRVAALEGKEPGGNDQFKPEDVTTLTDLIAIADQLKALVGENGTVNTLSTEIENLKKVLNGDGTNPGLLATVSGLEAWFENIGLTVDEFQTYVKQGEFVLSNKAALEALVKLQNDGTLNEDALKALNEVYADLAGIDEMYNTIFKGVEAPADGWWNYAEVMQNIKNNSAAIAELQDEVDAIFNRINDLVTSLILQSASNHLYGTFNTPFGINSMVLMANFGHLAIDLNQFPVSAAKDMGAECYSDSNIDWSSITSDKYDLTSTILAYTTNNGQATLGNLWFTVNPGTVNHLDKAGFELVNSRDEVSKVNLVDITKDDETLIQFGVNSNSRAAGNGNGLYRAEATVAVDDLDAIKVNIESGLAQALKDAVKNHTAADMAHLLKAIYSQLQNVCDANALRYTYEAISGKGGATSTQKVYSNYGLAATAFKPLSFATLKGESFHKLPTIDPIEIDKSLVDLGLKPFEIGDVKLDVELDLGKIEFDEVGETIIEVKVPSHFNENGEADAWTYEKVNITGDLQQIVDKLQASVNEWFEGKVDEPSLNEKLQSQIEAAVDSAFNGPDGLIASIENQVNDMMGSIQDKLDNLVDQINKDYLNKVNKLIDKYNSIADRINKVLSDPNHYLQSVMFIRKADGNLGFLSTNAKQPSQFKGNGEAIELFATTYNFETVCPAFKKIVGVVKVTDQNGNENTALKNAANASMAKVLDGRVNRVALDVRGAKGGVFTYEIAYQAMDFTGHTSTVKCYVQVIR</sequence>
<dbReference type="AlphaFoldDB" id="A0A4P7W0F3"/>
<keyword evidence="3" id="KW-1185">Reference proteome</keyword>
<organism evidence="2 3">
    <name type="scientific">Duncaniella dubosii</name>
    <dbReference type="NCBI Taxonomy" id="2518971"/>
    <lineage>
        <taxon>Bacteria</taxon>
        <taxon>Pseudomonadati</taxon>
        <taxon>Bacteroidota</taxon>
        <taxon>Bacteroidia</taxon>
        <taxon>Bacteroidales</taxon>
        <taxon>Muribaculaceae</taxon>
        <taxon>Duncaniella</taxon>
    </lineage>
</organism>